<dbReference type="PANTHER" id="PTHR43105">
    <property type="entry name" value="RESPIRATORY NITRATE REDUCTASE"/>
    <property type="match status" value="1"/>
</dbReference>
<accession>A0ABV6J1C2</accession>
<feature type="region of interest" description="Disordered" evidence="10">
    <location>
        <begin position="762"/>
        <end position="786"/>
    </location>
</feature>
<dbReference type="Gene3D" id="2.40.40.20">
    <property type="match status" value="1"/>
</dbReference>
<dbReference type="InterPro" id="IPR050123">
    <property type="entry name" value="Prok_molybdopt-oxidoreductase"/>
</dbReference>
<evidence type="ECO:0000259" key="11">
    <source>
        <dbReference type="Pfam" id="PF00384"/>
    </source>
</evidence>
<dbReference type="PANTHER" id="PTHR43105:SF4">
    <property type="entry name" value="PROTEIN YDEP"/>
    <property type="match status" value="1"/>
</dbReference>
<evidence type="ECO:0000256" key="1">
    <source>
        <dbReference type="ARBA" id="ARBA00001942"/>
    </source>
</evidence>
<dbReference type="NCBIfam" id="TIGR01701">
    <property type="entry name" value="Fdhalpha-like"/>
    <property type="match status" value="1"/>
</dbReference>
<evidence type="ECO:0000256" key="10">
    <source>
        <dbReference type="SAM" id="MobiDB-lite"/>
    </source>
</evidence>
<keyword evidence="4" id="KW-0004">4Fe-4S</keyword>
<dbReference type="InterPro" id="IPR006657">
    <property type="entry name" value="MoPterin_dinucl-bd_dom"/>
</dbReference>
<dbReference type="Pfam" id="PF00384">
    <property type="entry name" value="Molybdopterin"/>
    <property type="match status" value="1"/>
</dbReference>
<evidence type="ECO:0000256" key="5">
    <source>
        <dbReference type="ARBA" id="ARBA00022505"/>
    </source>
</evidence>
<comment type="cofactor">
    <cofactor evidence="1">
        <name>Mo-bis(molybdopterin guanine dinucleotide)</name>
        <dbReference type="ChEBI" id="CHEBI:60539"/>
    </cofactor>
</comment>
<evidence type="ECO:0000256" key="9">
    <source>
        <dbReference type="ARBA" id="ARBA00023014"/>
    </source>
</evidence>
<evidence type="ECO:0000313" key="14">
    <source>
        <dbReference type="Proteomes" id="UP001589789"/>
    </source>
</evidence>
<keyword evidence="5" id="KW-0500">Molybdenum</keyword>
<evidence type="ECO:0000256" key="8">
    <source>
        <dbReference type="ARBA" id="ARBA00023004"/>
    </source>
</evidence>
<comment type="similarity">
    <text evidence="3">Belongs to the prokaryotic molybdopterin-containing oxidoreductase family.</text>
</comment>
<gene>
    <name evidence="13" type="ORF">ACFFIC_24185</name>
</gene>
<dbReference type="InterPro" id="IPR041953">
    <property type="entry name" value="YdeP_MopB"/>
</dbReference>
<feature type="domain" description="Molybdopterin dinucleotide-binding" evidence="12">
    <location>
        <begin position="644"/>
        <end position="752"/>
    </location>
</feature>
<dbReference type="Gene3D" id="3.40.228.10">
    <property type="entry name" value="Dimethylsulfoxide Reductase, domain 2"/>
    <property type="match status" value="1"/>
</dbReference>
<proteinExistence type="inferred from homology"/>
<dbReference type="SUPFAM" id="SSF53706">
    <property type="entry name" value="Formate dehydrogenase/DMSO reductase, domains 1-3"/>
    <property type="match status" value="1"/>
</dbReference>
<organism evidence="13 14">
    <name type="scientific">Muricoccus vinaceus</name>
    <dbReference type="NCBI Taxonomy" id="424704"/>
    <lineage>
        <taxon>Bacteria</taxon>
        <taxon>Pseudomonadati</taxon>
        <taxon>Pseudomonadota</taxon>
        <taxon>Alphaproteobacteria</taxon>
        <taxon>Acetobacterales</taxon>
        <taxon>Roseomonadaceae</taxon>
        <taxon>Muricoccus</taxon>
    </lineage>
</organism>
<dbReference type="InterPro" id="IPR009010">
    <property type="entry name" value="Asp_de-COase-like_dom_sf"/>
</dbReference>
<evidence type="ECO:0000313" key="13">
    <source>
        <dbReference type="EMBL" id="MFC0388618.1"/>
    </source>
</evidence>
<dbReference type="Gene3D" id="3.40.50.740">
    <property type="match status" value="1"/>
</dbReference>
<dbReference type="InterPro" id="IPR010046">
    <property type="entry name" value="Mopterin_OxRdtse_a_bac"/>
</dbReference>
<dbReference type="PIRSF" id="PIRSF000144">
    <property type="entry name" value="CbbBc"/>
    <property type="match status" value="1"/>
</dbReference>
<comment type="caution">
    <text evidence="13">The sequence shown here is derived from an EMBL/GenBank/DDBJ whole genome shotgun (WGS) entry which is preliminary data.</text>
</comment>
<keyword evidence="6" id="KW-0479">Metal-binding</keyword>
<dbReference type="CDD" id="cd02767">
    <property type="entry name" value="MopB_ydeP"/>
    <property type="match status" value="1"/>
</dbReference>
<dbReference type="InterPro" id="IPR006656">
    <property type="entry name" value="Mopterin_OxRdtase"/>
</dbReference>
<evidence type="ECO:0000256" key="4">
    <source>
        <dbReference type="ARBA" id="ARBA00022485"/>
    </source>
</evidence>
<evidence type="ECO:0000256" key="2">
    <source>
        <dbReference type="ARBA" id="ARBA00001966"/>
    </source>
</evidence>
<name>A0ABV6J1C2_9PROT</name>
<evidence type="ECO:0000256" key="6">
    <source>
        <dbReference type="ARBA" id="ARBA00022723"/>
    </source>
</evidence>
<protein>
    <submittedName>
        <fullName evidence="13">FdhF/YdeP family oxidoreductase</fullName>
    </submittedName>
</protein>
<sequence>MSDRDQTVHYDSPAGGWGSLRGIARIFGEEWNTPAVMETLARQNKPGGFMCVSCSWGKPADHHAFEFCENGAKATLWDLTTRRCTPEFFAEHSVTELRGWSDFELEQTGRLTHPLRYDRATDRYLPCGWEEAFAEIGRELRAIDPKAAVFYASGRASLETSYLYALFARLYGTNNLPDSSNMCHETTSVALKKVIGASVGTVVFDDFSKCDAMFFFGQNTGSNSPRFLHPLQEAAKRGVKIVTFNPVREKGLEFFINPQSPVEMLTGKATQISAQYYQVRPGGDIAVLMGMCKHVFARDDEARKRDRRVLDVDFLKQHTAGLEEFESKVRSTTWESIEAESGLSRADIEAAAQVYVEAERVIGIYGMGLTQHVHGFENITMFVNLLLLRGNIGREGTGISPVRGHSNVQGQRTVGISEKPELVPLDRLATQFGFEPPREEGMNTVAACQGILADEVRAFFGLGGNFVRAIPERDRMEEAWTRMRLTVQVATKLNRSHLVNGEVAFLLPCLSRTEKDVQAGGAQVVTMEDTFSCIHGSIGHRVPASEHLLSEAAIVAGVAKATLPPNPRLSWDAWVGDYARIRAEIAETYSEEFHDFEARKFTPGGFYRGNSARERIWKTETGKATFTSPKMMSATGFDDAPGRYRLITMRSNDQFNTTIYGYSDRLRGIEGTRDVLLINPQEMRRAGLEPGQVVSLLSDAGDGVERAVHGLVVTPFSLPDNCLGGYYPEMNPLMPVTHHDEHSKTPAAKSVPVKIRPTAEFRPVAPLEPDGHDTRTADGPVGLDRA</sequence>
<keyword evidence="7" id="KW-0560">Oxidoreductase</keyword>
<reference evidence="13 14" key="1">
    <citation type="submission" date="2024-09" db="EMBL/GenBank/DDBJ databases">
        <authorList>
            <person name="Sun Q."/>
            <person name="Mori K."/>
        </authorList>
    </citation>
    <scope>NUCLEOTIDE SEQUENCE [LARGE SCALE GENOMIC DNA]</scope>
    <source>
        <strain evidence="13 14">CCM 7468</strain>
    </source>
</reference>
<dbReference type="Proteomes" id="UP001589789">
    <property type="component" value="Unassembled WGS sequence"/>
</dbReference>
<evidence type="ECO:0000259" key="12">
    <source>
        <dbReference type="Pfam" id="PF01568"/>
    </source>
</evidence>
<evidence type="ECO:0000256" key="7">
    <source>
        <dbReference type="ARBA" id="ARBA00023002"/>
    </source>
</evidence>
<keyword evidence="14" id="KW-1185">Reference proteome</keyword>
<dbReference type="Pfam" id="PF01568">
    <property type="entry name" value="Molydop_binding"/>
    <property type="match status" value="1"/>
</dbReference>
<dbReference type="RefSeq" id="WP_377055195.1">
    <property type="nucleotide sequence ID" value="NZ_JBHLVZ010000084.1"/>
</dbReference>
<feature type="domain" description="Molybdopterin oxidoreductase" evidence="11">
    <location>
        <begin position="110"/>
        <end position="485"/>
    </location>
</feature>
<dbReference type="InterPro" id="IPR037951">
    <property type="entry name" value="MopB_CT_YdeP"/>
</dbReference>
<dbReference type="EMBL" id="JBHLVZ010000084">
    <property type="protein sequence ID" value="MFC0388618.1"/>
    <property type="molecule type" value="Genomic_DNA"/>
</dbReference>
<dbReference type="SUPFAM" id="SSF50692">
    <property type="entry name" value="ADC-like"/>
    <property type="match status" value="1"/>
</dbReference>
<keyword evidence="9" id="KW-0411">Iron-sulfur</keyword>
<keyword evidence="8" id="KW-0408">Iron</keyword>
<comment type="cofactor">
    <cofactor evidence="2">
        <name>[4Fe-4S] cluster</name>
        <dbReference type="ChEBI" id="CHEBI:49883"/>
    </cofactor>
</comment>
<dbReference type="CDD" id="cd02787">
    <property type="entry name" value="MopB_CT_ydeP"/>
    <property type="match status" value="1"/>
</dbReference>
<evidence type="ECO:0000256" key="3">
    <source>
        <dbReference type="ARBA" id="ARBA00010312"/>
    </source>
</evidence>